<evidence type="ECO:0000313" key="2">
    <source>
        <dbReference type="Proteomes" id="UP000499080"/>
    </source>
</evidence>
<accession>A0A4Y2JNH2</accession>
<dbReference type="EMBL" id="BGPR01191075">
    <property type="protein sequence ID" value="GBM91474.1"/>
    <property type="molecule type" value="Genomic_DNA"/>
</dbReference>
<comment type="caution">
    <text evidence="1">The sequence shown here is derived from an EMBL/GenBank/DDBJ whole genome shotgun (WGS) entry which is preliminary data.</text>
</comment>
<dbReference type="AlphaFoldDB" id="A0A4Y2JNH2"/>
<dbReference type="Proteomes" id="UP000499080">
    <property type="component" value="Unassembled WGS sequence"/>
</dbReference>
<keyword evidence="2" id="KW-1185">Reference proteome</keyword>
<protein>
    <submittedName>
        <fullName evidence="1">Uncharacterized protein</fullName>
    </submittedName>
</protein>
<reference evidence="1 2" key="1">
    <citation type="journal article" date="2019" name="Sci. Rep.">
        <title>Orb-weaving spider Araneus ventricosus genome elucidates the spidroin gene catalogue.</title>
        <authorList>
            <person name="Kono N."/>
            <person name="Nakamura H."/>
            <person name="Ohtoshi R."/>
            <person name="Moran D.A.P."/>
            <person name="Shinohara A."/>
            <person name="Yoshida Y."/>
            <person name="Fujiwara M."/>
            <person name="Mori M."/>
            <person name="Tomita M."/>
            <person name="Arakawa K."/>
        </authorList>
    </citation>
    <scope>NUCLEOTIDE SEQUENCE [LARGE SCALE GENOMIC DNA]</scope>
</reference>
<gene>
    <name evidence="1" type="ORF">AVEN_229750_1</name>
</gene>
<sequence>GRAGVPRLAVPDRGGAGGVVSDGQAVAADAPDLRTASATLISDEAEIAEVDLTPLPSEAEETLQVDAVRCD</sequence>
<organism evidence="1 2">
    <name type="scientific">Araneus ventricosus</name>
    <name type="common">Orbweaver spider</name>
    <name type="synonym">Epeira ventricosa</name>
    <dbReference type="NCBI Taxonomy" id="182803"/>
    <lineage>
        <taxon>Eukaryota</taxon>
        <taxon>Metazoa</taxon>
        <taxon>Ecdysozoa</taxon>
        <taxon>Arthropoda</taxon>
        <taxon>Chelicerata</taxon>
        <taxon>Arachnida</taxon>
        <taxon>Araneae</taxon>
        <taxon>Araneomorphae</taxon>
        <taxon>Entelegynae</taxon>
        <taxon>Araneoidea</taxon>
        <taxon>Araneidae</taxon>
        <taxon>Araneus</taxon>
    </lineage>
</organism>
<proteinExistence type="predicted"/>
<evidence type="ECO:0000313" key="1">
    <source>
        <dbReference type="EMBL" id="GBM91474.1"/>
    </source>
</evidence>
<feature type="non-terminal residue" evidence="1">
    <location>
        <position position="1"/>
    </location>
</feature>
<name>A0A4Y2JNH2_ARAVE</name>